<organism evidence="2 3">
    <name type="scientific">Nocardioides piscis</name>
    <dbReference type="NCBI Taxonomy" id="2714938"/>
    <lineage>
        <taxon>Bacteria</taxon>
        <taxon>Bacillati</taxon>
        <taxon>Actinomycetota</taxon>
        <taxon>Actinomycetes</taxon>
        <taxon>Propionibacteriales</taxon>
        <taxon>Nocardioidaceae</taxon>
        <taxon>Nocardioides</taxon>
    </lineage>
</organism>
<feature type="region of interest" description="Disordered" evidence="1">
    <location>
        <begin position="138"/>
        <end position="243"/>
    </location>
</feature>
<dbReference type="EMBL" id="CP049866">
    <property type="protein sequence ID" value="QIK74902.1"/>
    <property type="molecule type" value="Genomic_DNA"/>
</dbReference>
<evidence type="ECO:0000313" key="2">
    <source>
        <dbReference type="EMBL" id="QIK74902.1"/>
    </source>
</evidence>
<evidence type="ECO:0000313" key="3">
    <source>
        <dbReference type="Proteomes" id="UP000502035"/>
    </source>
</evidence>
<dbReference type="RefSeq" id="WP_166315725.1">
    <property type="nucleotide sequence ID" value="NZ_CP049866.1"/>
</dbReference>
<gene>
    <name evidence="2" type="ORF">G7071_05130</name>
</gene>
<accession>A0A6G7YDK6</accession>
<feature type="compositionally biased region" description="Low complexity" evidence="1">
    <location>
        <begin position="155"/>
        <end position="173"/>
    </location>
</feature>
<dbReference type="SUPFAM" id="SSF58113">
    <property type="entry name" value="Apolipoprotein A-I"/>
    <property type="match status" value="1"/>
</dbReference>
<evidence type="ECO:0000256" key="1">
    <source>
        <dbReference type="SAM" id="MobiDB-lite"/>
    </source>
</evidence>
<dbReference type="AlphaFoldDB" id="A0A6G7YDK6"/>
<reference evidence="2 3" key="1">
    <citation type="submission" date="2020-03" db="EMBL/GenBank/DDBJ databases">
        <title>Nocardioides sp. nov., isolated from fish.</title>
        <authorList>
            <person name="Hyun D.-W."/>
            <person name="Bae J.-W."/>
        </authorList>
    </citation>
    <scope>NUCLEOTIDE SEQUENCE [LARGE SCALE GENOMIC DNA]</scope>
    <source>
        <strain evidence="2 3">HDW12A</strain>
    </source>
</reference>
<name>A0A6G7YDK6_9ACTN</name>
<feature type="compositionally biased region" description="Polar residues" evidence="1">
    <location>
        <begin position="174"/>
        <end position="183"/>
    </location>
</feature>
<dbReference type="Proteomes" id="UP000502035">
    <property type="component" value="Chromosome"/>
</dbReference>
<keyword evidence="3" id="KW-1185">Reference proteome</keyword>
<feature type="compositionally biased region" description="Polar residues" evidence="1">
    <location>
        <begin position="223"/>
        <end position="233"/>
    </location>
</feature>
<protein>
    <submittedName>
        <fullName evidence="2">Uncharacterized protein</fullName>
    </submittedName>
</protein>
<proteinExistence type="predicted"/>
<sequence length="243" mass="24543">MRIGRKKSMIDRAHDYVESVSDTVIPQLEAALESAREKAGPAITDARAKAGPALADARSKAAPVLAEGRALAAQKAAAGAALAAGTAATSRDFAASKVAELRHEPEPKGSKLKKFLLLSGLLAVGGAVFAKMKAKSAESDNWQSSYVPKPPPAPTSDSAAPTAQAPVTPAAPTSGSASGQQGDPLTDPISSLDPETPTANETADDVAGGAPGEALSDHAETPHQVTTPDSPATITDVDDVPKS</sequence>
<dbReference type="KEGG" id="npi:G7071_05130"/>